<proteinExistence type="predicted"/>
<sequence>MRWVCGRSVVARVMGALQRLCEGGRGG</sequence>
<evidence type="ECO:0000313" key="1">
    <source>
        <dbReference type="EMBL" id="GMN53989.1"/>
    </source>
</evidence>
<gene>
    <name evidence="1" type="ORF">TIFTF001_023120</name>
</gene>
<dbReference type="EMBL" id="BTGU01000049">
    <property type="protein sequence ID" value="GMN53989.1"/>
    <property type="molecule type" value="Genomic_DNA"/>
</dbReference>
<reference evidence="1" key="1">
    <citation type="submission" date="2023-07" db="EMBL/GenBank/DDBJ databases">
        <title>draft genome sequence of fig (Ficus carica).</title>
        <authorList>
            <person name="Takahashi T."/>
            <person name="Nishimura K."/>
        </authorList>
    </citation>
    <scope>NUCLEOTIDE SEQUENCE</scope>
</reference>
<name>A0AA88AJV1_FICCA</name>
<organism evidence="1 2">
    <name type="scientific">Ficus carica</name>
    <name type="common">Common fig</name>
    <dbReference type="NCBI Taxonomy" id="3494"/>
    <lineage>
        <taxon>Eukaryota</taxon>
        <taxon>Viridiplantae</taxon>
        <taxon>Streptophyta</taxon>
        <taxon>Embryophyta</taxon>
        <taxon>Tracheophyta</taxon>
        <taxon>Spermatophyta</taxon>
        <taxon>Magnoliopsida</taxon>
        <taxon>eudicotyledons</taxon>
        <taxon>Gunneridae</taxon>
        <taxon>Pentapetalae</taxon>
        <taxon>rosids</taxon>
        <taxon>fabids</taxon>
        <taxon>Rosales</taxon>
        <taxon>Moraceae</taxon>
        <taxon>Ficeae</taxon>
        <taxon>Ficus</taxon>
    </lineage>
</organism>
<comment type="caution">
    <text evidence="1">The sequence shown here is derived from an EMBL/GenBank/DDBJ whole genome shotgun (WGS) entry which is preliminary data.</text>
</comment>
<protein>
    <submittedName>
        <fullName evidence="1">Uncharacterized protein</fullName>
    </submittedName>
</protein>
<evidence type="ECO:0000313" key="2">
    <source>
        <dbReference type="Proteomes" id="UP001187192"/>
    </source>
</evidence>
<dbReference type="AlphaFoldDB" id="A0AA88AJV1"/>
<accession>A0AA88AJV1</accession>
<dbReference type="Proteomes" id="UP001187192">
    <property type="component" value="Unassembled WGS sequence"/>
</dbReference>
<keyword evidence="2" id="KW-1185">Reference proteome</keyword>